<feature type="region of interest" description="Disordered" evidence="1">
    <location>
        <begin position="69"/>
        <end position="100"/>
    </location>
</feature>
<protein>
    <submittedName>
        <fullName evidence="2">Uncharacterized protein</fullName>
    </submittedName>
</protein>
<dbReference type="AlphaFoldDB" id="A0AAU9INI5"/>
<feature type="compositionally biased region" description="Polar residues" evidence="1">
    <location>
        <begin position="71"/>
        <end position="86"/>
    </location>
</feature>
<accession>A0AAU9INI5</accession>
<feature type="compositionally biased region" description="Basic and acidic residues" evidence="1">
    <location>
        <begin position="87"/>
        <end position="100"/>
    </location>
</feature>
<keyword evidence="3" id="KW-1185">Reference proteome</keyword>
<dbReference type="EMBL" id="CAJZBQ010000015">
    <property type="protein sequence ID" value="CAG9316355.1"/>
    <property type="molecule type" value="Genomic_DNA"/>
</dbReference>
<evidence type="ECO:0000313" key="2">
    <source>
        <dbReference type="EMBL" id="CAG9316355.1"/>
    </source>
</evidence>
<reference evidence="2" key="1">
    <citation type="submission" date="2021-09" db="EMBL/GenBank/DDBJ databases">
        <authorList>
            <consortium name="AG Swart"/>
            <person name="Singh M."/>
            <person name="Singh A."/>
            <person name="Seah K."/>
            <person name="Emmerich C."/>
        </authorList>
    </citation>
    <scope>NUCLEOTIDE SEQUENCE</scope>
    <source>
        <strain evidence="2">ATCC30299</strain>
    </source>
</reference>
<comment type="caution">
    <text evidence="2">The sequence shown here is derived from an EMBL/GenBank/DDBJ whole genome shotgun (WGS) entry which is preliminary data.</text>
</comment>
<proteinExistence type="predicted"/>
<name>A0AAU9INI5_9CILI</name>
<gene>
    <name evidence="2" type="ORF">BSTOLATCC_MIC15786</name>
</gene>
<evidence type="ECO:0000256" key="1">
    <source>
        <dbReference type="SAM" id="MobiDB-lite"/>
    </source>
</evidence>
<organism evidence="2 3">
    <name type="scientific">Blepharisma stoltei</name>
    <dbReference type="NCBI Taxonomy" id="1481888"/>
    <lineage>
        <taxon>Eukaryota</taxon>
        <taxon>Sar</taxon>
        <taxon>Alveolata</taxon>
        <taxon>Ciliophora</taxon>
        <taxon>Postciliodesmatophora</taxon>
        <taxon>Heterotrichea</taxon>
        <taxon>Heterotrichida</taxon>
        <taxon>Blepharismidae</taxon>
        <taxon>Blepharisma</taxon>
    </lineage>
</organism>
<evidence type="ECO:0000313" key="3">
    <source>
        <dbReference type="Proteomes" id="UP001162131"/>
    </source>
</evidence>
<dbReference type="Proteomes" id="UP001162131">
    <property type="component" value="Unassembled WGS sequence"/>
</dbReference>
<sequence>MEKHKFKHTGRASSMTNIKSAYCQYQTKLSHKTMHLNKNITKLETWFSKRRSNNFRNSGSFATQLIIDGSTDMSHSPSPQQAQSLFRTERSRFEEDENQKNLEEPCLLALSVLKKSTQEVL</sequence>